<dbReference type="Proteomes" id="UP000054776">
    <property type="component" value="Unassembled WGS sequence"/>
</dbReference>
<name>A0A0V1AJL0_TRISP</name>
<proteinExistence type="predicted"/>
<keyword evidence="3" id="KW-1185">Reference proteome</keyword>
<gene>
    <name evidence="2" type="ORF">T01_4668</name>
</gene>
<organism evidence="2 3">
    <name type="scientific">Trichinella spiralis</name>
    <name type="common">Trichina worm</name>
    <dbReference type="NCBI Taxonomy" id="6334"/>
    <lineage>
        <taxon>Eukaryota</taxon>
        <taxon>Metazoa</taxon>
        <taxon>Ecdysozoa</taxon>
        <taxon>Nematoda</taxon>
        <taxon>Enoplea</taxon>
        <taxon>Dorylaimia</taxon>
        <taxon>Trichinellida</taxon>
        <taxon>Trichinellidae</taxon>
        <taxon>Trichinella</taxon>
    </lineage>
</organism>
<dbReference type="OrthoDB" id="10444792at2759"/>
<dbReference type="AlphaFoldDB" id="A0A0V1AJL0"/>
<sequence>MWVKEADGCAILKRVAMRKAELRRTTDMTEKAPTMEESVGQKKLCH</sequence>
<feature type="compositionally biased region" description="Basic and acidic residues" evidence="1">
    <location>
        <begin position="22"/>
        <end position="34"/>
    </location>
</feature>
<feature type="region of interest" description="Disordered" evidence="1">
    <location>
        <begin position="22"/>
        <end position="46"/>
    </location>
</feature>
<reference evidence="2 3" key="1">
    <citation type="submission" date="2015-01" db="EMBL/GenBank/DDBJ databases">
        <title>Evolution of Trichinella species and genotypes.</title>
        <authorList>
            <person name="Korhonen P.K."/>
            <person name="Edoardo P."/>
            <person name="Giuseppe L.R."/>
            <person name="Gasser R.B."/>
        </authorList>
    </citation>
    <scope>NUCLEOTIDE SEQUENCE [LARGE SCALE GENOMIC DNA]</scope>
    <source>
        <strain evidence="2">ISS3</strain>
    </source>
</reference>
<evidence type="ECO:0000256" key="1">
    <source>
        <dbReference type="SAM" id="MobiDB-lite"/>
    </source>
</evidence>
<protein>
    <submittedName>
        <fullName evidence="2">Uncharacterized protein</fullName>
    </submittedName>
</protein>
<accession>A0A0V1AJL0</accession>
<comment type="caution">
    <text evidence="2">The sequence shown here is derived from an EMBL/GenBank/DDBJ whole genome shotgun (WGS) entry which is preliminary data.</text>
</comment>
<evidence type="ECO:0000313" key="3">
    <source>
        <dbReference type="Proteomes" id="UP000054776"/>
    </source>
</evidence>
<dbReference type="EMBL" id="JYDH01001260">
    <property type="protein sequence ID" value="KRY24999.1"/>
    <property type="molecule type" value="Genomic_DNA"/>
</dbReference>
<evidence type="ECO:0000313" key="2">
    <source>
        <dbReference type="EMBL" id="KRY24999.1"/>
    </source>
</evidence>
<dbReference type="InParanoid" id="A0A0V1AJL0"/>